<evidence type="ECO:0000313" key="3">
    <source>
        <dbReference type="Proteomes" id="UP000835052"/>
    </source>
</evidence>
<feature type="region of interest" description="Disordered" evidence="1">
    <location>
        <begin position="47"/>
        <end position="87"/>
    </location>
</feature>
<reference evidence="2" key="1">
    <citation type="submission" date="2020-10" db="EMBL/GenBank/DDBJ databases">
        <authorList>
            <person name="Kikuchi T."/>
        </authorList>
    </citation>
    <scope>NUCLEOTIDE SEQUENCE</scope>
    <source>
        <strain evidence="2">NKZ352</strain>
    </source>
</reference>
<dbReference type="Proteomes" id="UP000835052">
    <property type="component" value="Unassembled WGS sequence"/>
</dbReference>
<feature type="compositionally biased region" description="Basic and acidic residues" evidence="1">
    <location>
        <begin position="77"/>
        <end position="87"/>
    </location>
</feature>
<protein>
    <submittedName>
        <fullName evidence="2">Uncharacterized protein</fullName>
    </submittedName>
</protein>
<comment type="caution">
    <text evidence="2">The sequence shown here is derived from an EMBL/GenBank/DDBJ whole genome shotgun (WGS) entry which is preliminary data.</text>
</comment>
<evidence type="ECO:0000313" key="2">
    <source>
        <dbReference type="EMBL" id="CAD6192854.1"/>
    </source>
</evidence>
<name>A0A8S1HBK2_9PELO</name>
<gene>
    <name evidence="2" type="ORF">CAUJ_LOCUS8773</name>
</gene>
<dbReference type="EMBL" id="CAJGYM010000030">
    <property type="protein sequence ID" value="CAD6192854.1"/>
    <property type="molecule type" value="Genomic_DNA"/>
</dbReference>
<keyword evidence="3" id="KW-1185">Reference proteome</keyword>
<evidence type="ECO:0000256" key="1">
    <source>
        <dbReference type="SAM" id="MobiDB-lite"/>
    </source>
</evidence>
<feature type="compositionally biased region" description="Basic and acidic residues" evidence="1">
    <location>
        <begin position="47"/>
        <end position="68"/>
    </location>
</feature>
<organism evidence="2 3">
    <name type="scientific">Caenorhabditis auriculariae</name>
    <dbReference type="NCBI Taxonomy" id="2777116"/>
    <lineage>
        <taxon>Eukaryota</taxon>
        <taxon>Metazoa</taxon>
        <taxon>Ecdysozoa</taxon>
        <taxon>Nematoda</taxon>
        <taxon>Chromadorea</taxon>
        <taxon>Rhabditida</taxon>
        <taxon>Rhabditina</taxon>
        <taxon>Rhabditomorpha</taxon>
        <taxon>Rhabditoidea</taxon>
        <taxon>Rhabditidae</taxon>
        <taxon>Peloderinae</taxon>
        <taxon>Caenorhabditis</taxon>
    </lineage>
</organism>
<dbReference type="AlphaFoldDB" id="A0A8S1HBK2"/>
<proteinExistence type="predicted"/>
<accession>A0A8S1HBK2</accession>
<sequence length="228" mass="26450">MTNGHRFDECALEHKRKKRGVIGSCAVGDRWLWTEVRRRNINERIKKDQKSCEEQRKKNNKLEEESGATRRNQNVLDPREATRVAEKERKKLARRLLGPPKPQFMAAKSNISKQAVSRINQNPLRRKQGRKCIGKGIHKFRSYVQICWNAATKDSAHPSVISAIRSSYGENCRRTEVEALQVVWELSTHGAAYTRRGFGQSIVNCLSFSWRHPILVPDERRFEIMDNI</sequence>